<evidence type="ECO:0000259" key="4">
    <source>
        <dbReference type="Pfam" id="PF00382"/>
    </source>
</evidence>
<protein>
    <submittedName>
        <fullName evidence="5">Transcription initiation factor TFIIB</fullName>
    </submittedName>
</protein>
<dbReference type="InterPro" id="IPR013150">
    <property type="entry name" value="TFIIB_cyclin"/>
</dbReference>
<feature type="compositionally biased region" description="Polar residues" evidence="3">
    <location>
        <begin position="1"/>
        <end position="12"/>
    </location>
</feature>
<dbReference type="CDD" id="cd00043">
    <property type="entry name" value="CYCLIN_SF"/>
    <property type="match status" value="1"/>
</dbReference>
<dbReference type="RefSeq" id="WP_089818320.1">
    <property type="nucleotide sequence ID" value="NZ_FOZK01000004.1"/>
</dbReference>
<evidence type="ECO:0000256" key="2">
    <source>
        <dbReference type="ARBA" id="ARBA00023163"/>
    </source>
</evidence>
<keyword evidence="1" id="KW-0805">Transcription regulation</keyword>
<keyword evidence="5" id="KW-0648">Protein biosynthesis</keyword>
<organism evidence="5 6">
    <name type="scientific">Halomicrobium zhouii</name>
    <dbReference type="NCBI Taxonomy" id="767519"/>
    <lineage>
        <taxon>Archaea</taxon>
        <taxon>Methanobacteriati</taxon>
        <taxon>Methanobacteriota</taxon>
        <taxon>Stenosarchaea group</taxon>
        <taxon>Halobacteria</taxon>
        <taxon>Halobacteriales</taxon>
        <taxon>Haloarculaceae</taxon>
        <taxon>Halomicrobium</taxon>
    </lineage>
</organism>
<dbReference type="PANTHER" id="PTHR11618">
    <property type="entry name" value="TRANSCRIPTION INITIATION FACTOR IIB-RELATED"/>
    <property type="match status" value="1"/>
</dbReference>
<feature type="domain" description="Transcription factor TFIIB cyclin-like" evidence="4">
    <location>
        <begin position="139"/>
        <end position="210"/>
    </location>
</feature>
<evidence type="ECO:0000313" key="6">
    <source>
        <dbReference type="Proteomes" id="UP000199062"/>
    </source>
</evidence>
<evidence type="ECO:0000313" key="5">
    <source>
        <dbReference type="EMBL" id="SFS09884.1"/>
    </source>
</evidence>
<dbReference type="PRINTS" id="PR00685">
    <property type="entry name" value="TIFACTORIIB"/>
</dbReference>
<keyword evidence="5" id="KW-0396">Initiation factor</keyword>
<reference evidence="5 6" key="1">
    <citation type="submission" date="2016-10" db="EMBL/GenBank/DDBJ databases">
        <authorList>
            <person name="de Groot N.N."/>
        </authorList>
    </citation>
    <scope>NUCLEOTIDE SEQUENCE [LARGE SCALE GENOMIC DNA]</scope>
    <source>
        <strain evidence="5 6">CGMCC 1.10457</strain>
    </source>
</reference>
<dbReference type="AlphaFoldDB" id="A0A1I6M2J8"/>
<name>A0A1I6M2J8_9EURY</name>
<dbReference type="Proteomes" id="UP000199062">
    <property type="component" value="Unassembled WGS sequence"/>
</dbReference>
<dbReference type="GO" id="GO:0070897">
    <property type="term" value="P:transcription preinitiation complex assembly"/>
    <property type="evidence" value="ECO:0007669"/>
    <property type="project" value="InterPro"/>
</dbReference>
<dbReference type="Gene3D" id="1.10.472.170">
    <property type="match status" value="1"/>
</dbReference>
<dbReference type="Pfam" id="PF00382">
    <property type="entry name" value="TFIIB"/>
    <property type="match status" value="1"/>
</dbReference>
<keyword evidence="2" id="KW-0804">Transcription</keyword>
<dbReference type="OrthoDB" id="261013at2157"/>
<dbReference type="InterPro" id="IPR000812">
    <property type="entry name" value="TFIIB"/>
</dbReference>
<dbReference type="STRING" id="767519.SAMN05216559_3609"/>
<proteinExistence type="predicted"/>
<evidence type="ECO:0000256" key="3">
    <source>
        <dbReference type="SAM" id="MobiDB-lite"/>
    </source>
</evidence>
<accession>A0A1I6M2J8</accession>
<gene>
    <name evidence="5" type="ORF">SAMN05216559_3609</name>
</gene>
<keyword evidence="6" id="KW-1185">Reference proteome</keyword>
<sequence length="358" mass="38227">MATSNAITQVVSPAQRAASEQDSPDARVEHGPASRSQCPECDGDVVTQDEESFCADCGVIVAAEWVDRSPTLVDLGMVGDASKSIETVNPLRTDKGLHTKFSLGTDGYGNSLSDPQRRKFRRLRKRHRRYQFGAQRKRTKRLNEGLRDVEMIGGNLALPDHVVETAAKYLREASAARLPGGRMAWESLAGGAVLLAARTSGLTRSDIDVAIAANAKATHERVCAAARKIRCGCGVDAPPVRPNATQAVVDALDDALRGGDAVRIWRMARQLLTLGDDVPVGPGTPRLTVAAAAVYAADRLTSGKSLTQQQVADAASTVVPTTKSKIARYNCKLVDAYVARHGTEDPNVVLEREPAAPA</sequence>
<dbReference type="GO" id="GO:0003743">
    <property type="term" value="F:translation initiation factor activity"/>
    <property type="evidence" value="ECO:0007669"/>
    <property type="project" value="UniProtKB-KW"/>
</dbReference>
<feature type="region of interest" description="Disordered" evidence="3">
    <location>
        <begin position="1"/>
        <end position="41"/>
    </location>
</feature>
<evidence type="ECO:0000256" key="1">
    <source>
        <dbReference type="ARBA" id="ARBA00023015"/>
    </source>
</evidence>
<dbReference type="EMBL" id="FOZK01000004">
    <property type="protein sequence ID" value="SFS09884.1"/>
    <property type="molecule type" value="Genomic_DNA"/>
</dbReference>
<dbReference type="SUPFAM" id="SSF47954">
    <property type="entry name" value="Cyclin-like"/>
    <property type="match status" value="1"/>
</dbReference>
<dbReference type="PANTHER" id="PTHR11618:SF13">
    <property type="entry name" value="TRANSCRIPTION INITIATION FACTOR IIB"/>
    <property type="match status" value="1"/>
</dbReference>
<dbReference type="GO" id="GO:0017025">
    <property type="term" value="F:TBP-class protein binding"/>
    <property type="evidence" value="ECO:0007669"/>
    <property type="project" value="InterPro"/>
</dbReference>
<dbReference type="GO" id="GO:0097550">
    <property type="term" value="C:transcription preinitiation complex"/>
    <property type="evidence" value="ECO:0007669"/>
    <property type="project" value="TreeGrafter"/>
</dbReference>
<dbReference type="InterPro" id="IPR036915">
    <property type="entry name" value="Cyclin-like_sf"/>
</dbReference>